<gene>
    <name evidence="2" type="ORF">GWK15_10610</name>
    <name evidence="1" type="ORF">GXW75_14385</name>
</gene>
<protein>
    <submittedName>
        <fullName evidence="1">Translation initiation factor IF-2</fullName>
    </submittedName>
</protein>
<comment type="caution">
    <text evidence="1">The sequence shown here is derived from an EMBL/GenBank/DDBJ whole genome shotgun (WGS) entry which is preliminary data.</text>
</comment>
<reference evidence="2 3" key="2">
    <citation type="submission" date="2020-02" db="EMBL/GenBank/DDBJ databases">
        <authorList>
            <person name="Sun Q."/>
            <person name="Inoue M."/>
        </authorList>
    </citation>
    <scope>NUCLEOTIDE SEQUENCE [LARGE SCALE GENOMIC DNA]</scope>
    <source>
        <strain evidence="2 3">KCTC 22478</strain>
    </source>
</reference>
<sequence>MSAHLTALPLQAPARPGTWRAMAERWLARLRDRDDMARMTSREMRDAGLTPYDVQRECAKPFWKD</sequence>
<accession>A0A9X9WJD4</accession>
<dbReference type="Proteomes" id="UP001138708">
    <property type="component" value="Unassembled WGS sequence"/>
</dbReference>
<dbReference type="GO" id="GO:0003743">
    <property type="term" value="F:translation initiation factor activity"/>
    <property type="evidence" value="ECO:0007669"/>
    <property type="project" value="UniProtKB-KW"/>
</dbReference>
<name>A0A9X9WJD4_9PROT</name>
<evidence type="ECO:0000313" key="1">
    <source>
        <dbReference type="EMBL" id="MBR0660444.1"/>
    </source>
</evidence>
<evidence type="ECO:0000313" key="3">
    <source>
        <dbReference type="Proteomes" id="UP000746741"/>
    </source>
</evidence>
<proteinExistence type="predicted"/>
<reference evidence="1" key="3">
    <citation type="journal article" date="2021" name="Syst. Appl. Microbiol.">
        <title>Roseomonas hellenica sp. nov., isolated from roots of wild-growing Alkanna tinctoria.</title>
        <authorList>
            <person name="Rat A."/>
            <person name="Naranjo H.D."/>
            <person name="Lebbe L."/>
            <person name="Cnockaert M."/>
            <person name="Krigas N."/>
            <person name="Grigoriadou K."/>
            <person name="Maloupa E."/>
            <person name="Willems A."/>
        </authorList>
    </citation>
    <scope>NUCLEOTIDE SEQUENCE</scope>
    <source>
        <strain evidence="1">LMG 31161</strain>
    </source>
</reference>
<keyword evidence="1" id="KW-0648">Protein biosynthesis</keyword>
<dbReference type="EMBL" id="JAAEDK010000030">
    <property type="protein sequence ID" value="MBR0660444.1"/>
    <property type="molecule type" value="Genomic_DNA"/>
</dbReference>
<dbReference type="Proteomes" id="UP000746741">
    <property type="component" value="Unassembled WGS sequence"/>
</dbReference>
<dbReference type="EMBL" id="JAAVUP010000002">
    <property type="protein sequence ID" value="NKE17394.1"/>
    <property type="molecule type" value="Genomic_DNA"/>
</dbReference>
<reference evidence="1" key="1">
    <citation type="submission" date="2020-01" db="EMBL/GenBank/DDBJ databases">
        <authorList>
            <person name="Rat A."/>
        </authorList>
    </citation>
    <scope>NUCLEOTIDE SEQUENCE</scope>
    <source>
        <strain evidence="1">LMG 31161</strain>
    </source>
</reference>
<keyword evidence="3" id="KW-1185">Reference proteome</keyword>
<organism evidence="1 4">
    <name type="scientific">Neoroseomonas oryzicola</name>
    <dbReference type="NCBI Taxonomy" id="535904"/>
    <lineage>
        <taxon>Bacteria</taxon>
        <taxon>Pseudomonadati</taxon>
        <taxon>Pseudomonadota</taxon>
        <taxon>Alphaproteobacteria</taxon>
        <taxon>Acetobacterales</taxon>
        <taxon>Acetobacteraceae</taxon>
        <taxon>Neoroseomonas</taxon>
    </lineage>
</organism>
<keyword evidence="1" id="KW-0396">Initiation factor</keyword>
<evidence type="ECO:0000313" key="4">
    <source>
        <dbReference type="Proteomes" id="UP001138708"/>
    </source>
</evidence>
<dbReference type="RefSeq" id="WP_168041247.1">
    <property type="nucleotide sequence ID" value="NZ_JAAEDK010000030.1"/>
</dbReference>
<evidence type="ECO:0000313" key="2">
    <source>
        <dbReference type="EMBL" id="NKE17394.1"/>
    </source>
</evidence>
<dbReference type="AlphaFoldDB" id="A0A9X9WJD4"/>